<dbReference type="GO" id="GO:0003676">
    <property type="term" value="F:nucleic acid binding"/>
    <property type="evidence" value="ECO:0007669"/>
    <property type="project" value="InterPro"/>
</dbReference>
<dbReference type="Gene3D" id="3.30.420.10">
    <property type="entry name" value="Ribonuclease H-like superfamily/Ribonuclease H"/>
    <property type="match status" value="1"/>
</dbReference>
<dbReference type="EMBL" id="OZ034813">
    <property type="protein sequence ID" value="CAL1352428.1"/>
    <property type="molecule type" value="Genomic_DNA"/>
</dbReference>
<proteinExistence type="predicted"/>
<dbReference type="InterPro" id="IPR052929">
    <property type="entry name" value="RNase_H-like_EbsB-rel"/>
</dbReference>
<gene>
    <name evidence="2" type="ORF">LTRI10_LOCUS396</name>
</gene>
<feature type="domain" description="RNase H type-1" evidence="1">
    <location>
        <begin position="75"/>
        <end position="185"/>
    </location>
</feature>
<protein>
    <recommendedName>
        <fullName evidence="1">RNase H type-1 domain-containing protein</fullName>
    </recommendedName>
</protein>
<accession>A0AAV2C7D0</accession>
<evidence type="ECO:0000259" key="1">
    <source>
        <dbReference type="Pfam" id="PF13456"/>
    </source>
</evidence>
<dbReference type="SUPFAM" id="SSF53098">
    <property type="entry name" value="Ribonuclease H-like"/>
    <property type="match status" value="1"/>
</dbReference>
<keyword evidence="3" id="KW-1185">Reference proteome</keyword>
<reference evidence="2 3" key="1">
    <citation type="submission" date="2024-04" db="EMBL/GenBank/DDBJ databases">
        <authorList>
            <person name="Fracassetti M."/>
        </authorList>
    </citation>
    <scope>NUCLEOTIDE SEQUENCE [LARGE SCALE GENOMIC DNA]</scope>
</reference>
<evidence type="ECO:0000313" key="2">
    <source>
        <dbReference type="EMBL" id="CAL1352428.1"/>
    </source>
</evidence>
<sequence>MSFGFGFYPTRLGRIRTNIHGYGYFCHLWFVFLEDFNRHQERDEIEQINGVRKKWQKSAEGFVSITTDAAILEGGGAGLGVVARDSKGDFILAAVKRVRGIWEAEQVEALAMELGIQTATLIQAPRLVLESDCQTLVLRLQNSMEDVTDMGIICGSIQRGIRNMGEVRVTHIGREANVAAHLMAQVNARWDERQVWFDTPPLMLLNQLLLDNVIDSLN</sequence>
<dbReference type="AlphaFoldDB" id="A0AAV2C7D0"/>
<organism evidence="2 3">
    <name type="scientific">Linum trigynum</name>
    <dbReference type="NCBI Taxonomy" id="586398"/>
    <lineage>
        <taxon>Eukaryota</taxon>
        <taxon>Viridiplantae</taxon>
        <taxon>Streptophyta</taxon>
        <taxon>Embryophyta</taxon>
        <taxon>Tracheophyta</taxon>
        <taxon>Spermatophyta</taxon>
        <taxon>Magnoliopsida</taxon>
        <taxon>eudicotyledons</taxon>
        <taxon>Gunneridae</taxon>
        <taxon>Pentapetalae</taxon>
        <taxon>rosids</taxon>
        <taxon>fabids</taxon>
        <taxon>Malpighiales</taxon>
        <taxon>Linaceae</taxon>
        <taxon>Linum</taxon>
    </lineage>
</organism>
<dbReference type="Proteomes" id="UP001497516">
    <property type="component" value="Chromosome 1"/>
</dbReference>
<dbReference type="InterPro" id="IPR044730">
    <property type="entry name" value="RNase_H-like_dom_plant"/>
</dbReference>
<dbReference type="Pfam" id="PF13456">
    <property type="entry name" value="RVT_3"/>
    <property type="match status" value="1"/>
</dbReference>
<dbReference type="InterPro" id="IPR002156">
    <property type="entry name" value="RNaseH_domain"/>
</dbReference>
<dbReference type="InterPro" id="IPR036397">
    <property type="entry name" value="RNaseH_sf"/>
</dbReference>
<dbReference type="PANTHER" id="PTHR47074">
    <property type="entry name" value="BNAC02G40300D PROTEIN"/>
    <property type="match status" value="1"/>
</dbReference>
<dbReference type="InterPro" id="IPR012337">
    <property type="entry name" value="RNaseH-like_sf"/>
</dbReference>
<dbReference type="PANTHER" id="PTHR47074:SF48">
    <property type="entry name" value="POLYNUCLEOTIDYL TRANSFERASE, RIBONUCLEASE H-LIKE SUPERFAMILY PROTEIN"/>
    <property type="match status" value="1"/>
</dbReference>
<dbReference type="CDD" id="cd06222">
    <property type="entry name" value="RNase_H_like"/>
    <property type="match status" value="1"/>
</dbReference>
<dbReference type="GO" id="GO:0004523">
    <property type="term" value="F:RNA-DNA hybrid ribonuclease activity"/>
    <property type="evidence" value="ECO:0007669"/>
    <property type="project" value="InterPro"/>
</dbReference>
<evidence type="ECO:0000313" key="3">
    <source>
        <dbReference type="Proteomes" id="UP001497516"/>
    </source>
</evidence>
<name>A0AAV2C7D0_9ROSI</name>